<dbReference type="InterPro" id="IPR036322">
    <property type="entry name" value="WD40_repeat_dom_sf"/>
</dbReference>
<dbReference type="PANTHER" id="PTHR19854:SF1">
    <property type="entry name" value="GUANINE NUCLEOTIDE-BINDING PROTEIN SUBUNIT BETA-LIKE PROTEIN 1"/>
    <property type="match status" value="1"/>
</dbReference>
<evidence type="ECO:0000256" key="4">
    <source>
        <dbReference type="ARBA" id="ARBA00040563"/>
    </source>
</evidence>
<feature type="region of interest" description="Disordered" evidence="5">
    <location>
        <begin position="357"/>
        <end position="376"/>
    </location>
</feature>
<evidence type="ECO:0000313" key="7">
    <source>
        <dbReference type="Proteomes" id="UP000305948"/>
    </source>
</evidence>
<dbReference type="EMBL" id="ML213515">
    <property type="protein sequence ID" value="TFK49603.1"/>
    <property type="molecule type" value="Genomic_DNA"/>
</dbReference>
<evidence type="ECO:0000313" key="6">
    <source>
        <dbReference type="EMBL" id="TFK49603.1"/>
    </source>
</evidence>
<name>A0A5C3MXF0_9AGAM</name>
<protein>
    <recommendedName>
        <fullName evidence="4">ASTRA-associated protein 1</fullName>
    </recommendedName>
</protein>
<evidence type="ECO:0000256" key="5">
    <source>
        <dbReference type="SAM" id="MobiDB-lite"/>
    </source>
</evidence>
<evidence type="ECO:0000256" key="1">
    <source>
        <dbReference type="ARBA" id="ARBA00022574"/>
    </source>
</evidence>
<organism evidence="6 7">
    <name type="scientific">Heliocybe sulcata</name>
    <dbReference type="NCBI Taxonomy" id="5364"/>
    <lineage>
        <taxon>Eukaryota</taxon>
        <taxon>Fungi</taxon>
        <taxon>Dikarya</taxon>
        <taxon>Basidiomycota</taxon>
        <taxon>Agaricomycotina</taxon>
        <taxon>Agaricomycetes</taxon>
        <taxon>Gloeophyllales</taxon>
        <taxon>Gloeophyllaceae</taxon>
        <taxon>Heliocybe</taxon>
    </lineage>
</organism>
<evidence type="ECO:0000256" key="3">
    <source>
        <dbReference type="ARBA" id="ARBA00037931"/>
    </source>
</evidence>
<comment type="similarity">
    <text evidence="3">Belongs to the WD repeat ASA1 family.</text>
</comment>
<accession>A0A5C3MXF0</accession>
<dbReference type="STRING" id="5364.A0A5C3MXF0"/>
<dbReference type="AlphaFoldDB" id="A0A5C3MXF0"/>
<dbReference type="SMART" id="SM00320">
    <property type="entry name" value="WD40"/>
    <property type="match status" value="5"/>
</dbReference>
<keyword evidence="7" id="KW-1185">Reference proteome</keyword>
<reference evidence="6 7" key="1">
    <citation type="journal article" date="2019" name="Nat. Ecol. Evol.">
        <title>Megaphylogeny resolves global patterns of mushroom evolution.</title>
        <authorList>
            <person name="Varga T."/>
            <person name="Krizsan K."/>
            <person name="Foldi C."/>
            <person name="Dima B."/>
            <person name="Sanchez-Garcia M."/>
            <person name="Sanchez-Ramirez S."/>
            <person name="Szollosi G.J."/>
            <person name="Szarkandi J.G."/>
            <person name="Papp V."/>
            <person name="Albert L."/>
            <person name="Andreopoulos W."/>
            <person name="Angelini C."/>
            <person name="Antonin V."/>
            <person name="Barry K.W."/>
            <person name="Bougher N.L."/>
            <person name="Buchanan P."/>
            <person name="Buyck B."/>
            <person name="Bense V."/>
            <person name="Catcheside P."/>
            <person name="Chovatia M."/>
            <person name="Cooper J."/>
            <person name="Damon W."/>
            <person name="Desjardin D."/>
            <person name="Finy P."/>
            <person name="Geml J."/>
            <person name="Haridas S."/>
            <person name="Hughes K."/>
            <person name="Justo A."/>
            <person name="Karasinski D."/>
            <person name="Kautmanova I."/>
            <person name="Kiss B."/>
            <person name="Kocsube S."/>
            <person name="Kotiranta H."/>
            <person name="LaButti K.M."/>
            <person name="Lechner B.E."/>
            <person name="Liimatainen K."/>
            <person name="Lipzen A."/>
            <person name="Lukacs Z."/>
            <person name="Mihaltcheva S."/>
            <person name="Morgado L.N."/>
            <person name="Niskanen T."/>
            <person name="Noordeloos M.E."/>
            <person name="Ohm R.A."/>
            <person name="Ortiz-Santana B."/>
            <person name="Ovrebo C."/>
            <person name="Racz N."/>
            <person name="Riley R."/>
            <person name="Savchenko A."/>
            <person name="Shiryaev A."/>
            <person name="Soop K."/>
            <person name="Spirin V."/>
            <person name="Szebenyi C."/>
            <person name="Tomsovsky M."/>
            <person name="Tulloss R.E."/>
            <person name="Uehling J."/>
            <person name="Grigoriev I.V."/>
            <person name="Vagvolgyi C."/>
            <person name="Papp T."/>
            <person name="Martin F.M."/>
            <person name="Miettinen O."/>
            <person name="Hibbett D.S."/>
            <person name="Nagy L.G."/>
        </authorList>
    </citation>
    <scope>NUCLEOTIDE SEQUENCE [LARGE SCALE GENOMIC DNA]</scope>
    <source>
        <strain evidence="6 7">OMC1185</strain>
    </source>
</reference>
<dbReference type="Gene3D" id="2.130.10.10">
    <property type="entry name" value="YVTN repeat-like/Quinoprotein amine dehydrogenase"/>
    <property type="match status" value="2"/>
</dbReference>
<dbReference type="Proteomes" id="UP000305948">
    <property type="component" value="Unassembled WGS sequence"/>
</dbReference>
<dbReference type="InterPro" id="IPR001680">
    <property type="entry name" value="WD40_rpt"/>
</dbReference>
<sequence length="401" mass="43811">MPQDRPSAPAPSHRIQSHSSPVNVVYISEDNERIYSADASGLVAITSTRTLRSLASWKAHEDALLGIQEWEDAIVTHGRDNKLHVWRSVREPRVALGDSAALPGLQMTSLLYSMDVNALNYCRFSLCPLPAAQRTEDRSALIALPNLVESSLADAWTLPSRQRLHAAIGKSEWSEQPAADGRAGSTRGMPFLHTHLWIIMSMHLFQSADAELRILMGYEDGSVSLSRYARKDKKTSVEGIGWEAIWTTKLHLESVMALAVTPDNTVALTASADHIIGRYDLLVKTPGTELATACVAHKTKSVGHSTITIRDDGKVCAVGGWDGKIRLYSVKTLKPLGALTLHKGACQALAFAHTTSSDAIPEEGDGEDITEEEKATRSRWLVSGGRDSRVAVWPLMSFTRT</sequence>
<dbReference type="SUPFAM" id="SSF50978">
    <property type="entry name" value="WD40 repeat-like"/>
    <property type="match status" value="1"/>
</dbReference>
<evidence type="ECO:0000256" key="2">
    <source>
        <dbReference type="ARBA" id="ARBA00022737"/>
    </source>
</evidence>
<feature type="compositionally biased region" description="Acidic residues" evidence="5">
    <location>
        <begin position="360"/>
        <end position="371"/>
    </location>
</feature>
<gene>
    <name evidence="6" type="ORF">OE88DRAFT_1632635</name>
</gene>
<dbReference type="InterPro" id="IPR015943">
    <property type="entry name" value="WD40/YVTN_repeat-like_dom_sf"/>
</dbReference>
<dbReference type="PANTHER" id="PTHR19854">
    <property type="entry name" value="TRANSDUCIN BETA-LIKE 3"/>
    <property type="match status" value="1"/>
</dbReference>
<keyword evidence="2" id="KW-0677">Repeat</keyword>
<proteinExistence type="inferred from homology"/>
<dbReference type="OrthoDB" id="7668193at2759"/>
<keyword evidence="1" id="KW-0853">WD repeat</keyword>
<dbReference type="Pfam" id="PF00400">
    <property type="entry name" value="WD40"/>
    <property type="match status" value="2"/>
</dbReference>